<protein>
    <submittedName>
        <fullName evidence="1">Uncharacterized protein</fullName>
    </submittedName>
</protein>
<dbReference type="KEGG" id="cbae:COR50_16500"/>
<dbReference type="AlphaFoldDB" id="A0A291QXP0"/>
<gene>
    <name evidence="1" type="ORF">COR50_16500</name>
</gene>
<accession>A0A291QXP0</accession>
<reference evidence="1 2" key="1">
    <citation type="submission" date="2017-10" db="EMBL/GenBank/DDBJ databases">
        <title>Paenichitinophaga pekingensis gen. nov., sp. nov., isolated from activated sludge.</title>
        <authorList>
            <person name="Jin D."/>
            <person name="Kong X."/>
            <person name="Deng Y."/>
            <person name="Bai Z."/>
        </authorList>
    </citation>
    <scope>NUCLEOTIDE SEQUENCE [LARGE SCALE GENOMIC DNA]</scope>
    <source>
        <strain evidence="1 2">13</strain>
    </source>
</reference>
<dbReference type="OrthoDB" id="674614at2"/>
<keyword evidence="2" id="KW-1185">Reference proteome</keyword>
<organism evidence="1 2">
    <name type="scientific">Chitinophaga caeni</name>
    <dbReference type="NCBI Taxonomy" id="2029983"/>
    <lineage>
        <taxon>Bacteria</taxon>
        <taxon>Pseudomonadati</taxon>
        <taxon>Bacteroidota</taxon>
        <taxon>Chitinophagia</taxon>
        <taxon>Chitinophagales</taxon>
        <taxon>Chitinophagaceae</taxon>
        <taxon>Chitinophaga</taxon>
    </lineage>
</organism>
<dbReference type="RefSeq" id="WP_098195006.1">
    <property type="nucleotide sequence ID" value="NZ_CP023777.1"/>
</dbReference>
<dbReference type="EMBL" id="CP023777">
    <property type="protein sequence ID" value="ATL48633.1"/>
    <property type="molecule type" value="Genomic_DNA"/>
</dbReference>
<name>A0A291QXP0_9BACT</name>
<proteinExistence type="predicted"/>
<evidence type="ECO:0000313" key="1">
    <source>
        <dbReference type="EMBL" id="ATL48633.1"/>
    </source>
</evidence>
<dbReference type="Proteomes" id="UP000220133">
    <property type="component" value="Chromosome"/>
</dbReference>
<sequence length="87" mass="10327">MVRVTYSYKNREFFHLEDSLMNQLAEHGKSLLFALLEPIQEVLLNEEGTIKIILDERPNIELIGFSAKVRSRIEKTWRGEDDLYDWN</sequence>
<evidence type="ECO:0000313" key="2">
    <source>
        <dbReference type="Proteomes" id="UP000220133"/>
    </source>
</evidence>